<organism evidence="2 3">
    <name type="scientific">Toxocara canis</name>
    <name type="common">Canine roundworm</name>
    <dbReference type="NCBI Taxonomy" id="6265"/>
    <lineage>
        <taxon>Eukaryota</taxon>
        <taxon>Metazoa</taxon>
        <taxon>Ecdysozoa</taxon>
        <taxon>Nematoda</taxon>
        <taxon>Chromadorea</taxon>
        <taxon>Rhabditida</taxon>
        <taxon>Spirurina</taxon>
        <taxon>Ascaridomorpha</taxon>
        <taxon>Ascaridoidea</taxon>
        <taxon>Toxocaridae</taxon>
        <taxon>Toxocara</taxon>
    </lineage>
</organism>
<sequence length="305" mass="34614">MLSSQSKSEGFASSSYVAPSGDSNSRSSISSSPSPPRYDNIERFDVQISRSRRPLFKLTFDNDIGNSWDSEECDYQRKLDPSFGNVHNFYSSFELPQLRARSDSPVSSSAFMERDVTQRGRRSIRPTRLPILMTRKQHSVVMVMHGSHERLADDSEDTPFNVSRKLLDRCLRFKMPSVRRYTKRSLLTPLTRRPREWTYGSIMMRIPQKTFSVHDVGRIGSAELSGQCCTPNTMIRSCFADCGDDGLHYLPDDSFALQCASIAHQIQARFAENPSLHSTSSSRSMSPRKKSTTGQLLPRRCKFST</sequence>
<proteinExistence type="predicted"/>
<name>A0A0B2UZJ6_TOXCA</name>
<keyword evidence="3" id="KW-1185">Reference proteome</keyword>
<protein>
    <submittedName>
        <fullName evidence="2">Uncharacterized protein</fullName>
    </submittedName>
</protein>
<dbReference type="Proteomes" id="UP000031036">
    <property type="component" value="Unassembled WGS sequence"/>
</dbReference>
<feature type="compositionally biased region" description="Polar residues" evidence="1">
    <location>
        <begin position="1"/>
        <end position="17"/>
    </location>
</feature>
<feature type="region of interest" description="Disordered" evidence="1">
    <location>
        <begin position="1"/>
        <end position="40"/>
    </location>
</feature>
<reference evidence="2 3" key="1">
    <citation type="submission" date="2014-11" db="EMBL/GenBank/DDBJ databases">
        <title>Genetic blueprint of the zoonotic pathogen Toxocara canis.</title>
        <authorList>
            <person name="Zhu X.-Q."/>
            <person name="Korhonen P.K."/>
            <person name="Cai H."/>
            <person name="Young N.D."/>
            <person name="Nejsum P."/>
            <person name="von Samson-Himmelstjerna G."/>
            <person name="Boag P.R."/>
            <person name="Tan P."/>
            <person name="Li Q."/>
            <person name="Min J."/>
            <person name="Yang Y."/>
            <person name="Wang X."/>
            <person name="Fang X."/>
            <person name="Hall R.S."/>
            <person name="Hofmann A."/>
            <person name="Sternberg P.W."/>
            <person name="Jex A.R."/>
            <person name="Gasser R.B."/>
        </authorList>
    </citation>
    <scope>NUCLEOTIDE SEQUENCE [LARGE SCALE GENOMIC DNA]</scope>
    <source>
        <strain evidence="2">PN_DK_2014</strain>
    </source>
</reference>
<dbReference type="EMBL" id="JPKZ01002898">
    <property type="protein sequence ID" value="KHN74517.1"/>
    <property type="molecule type" value="Genomic_DNA"/>
</dbReference>
<dbReference type="AlphaFoldDB" id="A0A0B2UZJ6"/>
<feature type="compositionally biased region" description="Low complexity" evidence="1">
    <location>
        <begin position="274"/>
        <end position="285"/>
    </location>
</feature>
<accession>A0A0B2UZJ6</accession>
<evidence type="ECO:0000256" key="1">
    <source>
        <dbReference type="SAM" id="MobiDB-lite"/>
    </source>
</evidence>
<comment type="caution">
    <text evidence="2">The sequence shown here is derived from an EMBL/GenBank/DDBJ whole genome shotgun (WGS) entry which is preliminary data.</text>
</comment>
<feature type="region of interest" description="Disordered" evidence="1">
    <location>
        <begin position="273"/>
        <end position="305"/>
    </location>
</feature>
<evidence type="ECO:0000313" key="3">
    <source>
        <dbReference type="Proteomes" id="UP000031036"/>
    </source>
</evidence>
<evidence type="ECO:0000313" key="2">
    <source>
        <dbReference type="EMBL" id="KHN74517.1"/>
    </source>
</evidence>
<feature type="compositionally biased region" description="Low complexity" evidence="1">
    <location>
        <begin position="19"/>
        <end position="32"/>
    </location>
</feature>
<gene>
    <name evidence="2" type="ORF">Tcan_16091</name>
</gene>